<comment type="caution">
    <text evidence="1">The sequence shown here is derived from an EMBL/GenBank/DDBJ whole genome shotgun (WGS) entry which is preliminary data.</text>
</comment>
<sequence>MSLRDLLLYAAVPVSAETERSAARHRHVHHVLRGDGVLSRVFGHVTASAAQAATCRDVGLANARGDSA</sequence>
<reference evidence="1 2" key="1">
    <citation type="submission" date="2019-07" db="EMBL/GenBank/DDBJ databases">
        <title>Draft genome assembly of a fouling barnacle, Amphibalanus amphitrite (Darwin, 1854): The first reference genome for Thecostraca.</title>
        <authorList>
            <person name="Kim W."/>
        </authorList>
    </citation>
    <scope>NUCLEOTIDE SEQUENCE [LARGE SCALE GENOMIC DNA]</scope>
    <source>
        <strain evidence="1">SNU_AA5</strain>
        <tissue evidence="1">Soma without cirri and trophi</tissue>
    </source>
</reference>
<accession>A0A6A4W4N8</accession>
<protein>
    <submittedName>
        <fullName evidence="1">Uncharacterized protein</fullName>
    </submittedName>
</protein>
<gene>
    <name evidence="1" type="ORF">FJT64_025096</name>
</gene>
<evidence type="ECO:0000313" key="2">
    <source>
        <dbReference type="Proteomes" id="UP000440578"/>
    </source>
</evidence>
<dbReference type="Proteomes" id="UP000440578">
    <property type="component" value="Unassembled WGS sequence"/>
</dbReference>
<dbReference type="AlphaFoldDB" id="A0A6A4W4N8"/>
<evidence type="ECO:0000313" key="1">
    <source>
        <dbReference type="EMBL" id="KAF0302837.1"/>
    </source>
</evidence>
<dbReference type="EMBL" id="VIIS01001006">
    <property type="protein sequence ID" value="KAF0302837.1"/>
    <property type="molecule type" value="Genomic_DNA"/>
</dbReference>
<organism evidence="1 2">
    <name type="scientific">Amphibalanus amphitrite</name>
    <name type="common">Striped barnacle</name>
    <name type="synonym">Balanus amphitrite</name>
    <dbReference type="NCBI Taxonomy" id="1232801"/>
    <lineage>
        <taxon>Eukaryota</taxon>
        <taxon>Metazoa</taxon>
        <taxon>Ecdysozoa</taxon>
        <taxon>Arthropoda</taxon>
        <taxon>Crustacea</taxon>
        <taxon>Multicrustacea</taxon>
        <taxon>Cirripedia</taxon>
        <taxon>Thoracica</taxon>
        <taxon>Thoracicalcarea</taxon>
        <taxon>Balanomorpha</taxon>
        <taxon>Balanoidea</taxon>
        <taxon>Balanidae</taxon>
        <taxon>Amphibalaninae</taxon>
        <taxon>Amphibalanus</taxon>
    </lineage>
</organism>
<name>A0A6A4W4N8_AMPAM</name>
<proteinExistence type="predicted"/>
<keyword evidence="2" id="KW-1185">Reference proteome</keyword>